<dbReference type="RefSeq" id="WP_006260081.1">
    <property type="nucleotide sequence ID" value="NZ_CP013690.1"/>
</dbReference>
<keyword evidence="1" id="KW-1133">Transmembrane helix</keyword>
<evidence type="ECO:0000313" key="2">
    <source>
        <dbReference type="EMBL" id="ALU26835.1"/>
    </source>
</evidence>
<keyword evidence="1" id="KW-0472">Membrane</keyword>
<dbReference type="KEGG" id="mod:AS202_15690"/>
<evidence type="ECO:0000313" key="3">
    <source>
        <dbReference type="EMBL" id="ALU27496.1"/>
    </source>
</evidence>
<dbReference type="EMBL" id="CP013690">
    <property type="protein sequence ID" value="ALU26835.1"/>
    <property type="molecule type" value="Genomic_DNA"/>
</dbReference>
<reference evidence="2 4" key="1">
    <citation type="journal article" date="2016" name="J. Zhejiang Univ. Sci. B">
        <title>Antibiotic resistance mechanisms of Myroides sp.</title>
        <authorList>
            <person name="Hu S."/>
            <person name="Yuan S."/>
            <person name="Qu H."/>
            <person name="Jiang T."/>
            <person name="Zhou Y."/>
            <person name="Wang M."/>
            <person name="Ming D."/>
        </authorList>
    </citation>
    <scope>NUCLEOTIDE SEQUENCE [LARGE SCALE GENOMIC DNA]</scope>
    <source>
        <strain evidence="2 4">PR63039</strain>
    </source>
</reference>
<protein>
    <submittedName>
        <fullName evidence="2">Uncharacterized protein</fullName>
    </submittedName>
</protein>
<gene>
    <name evidence="2" type="ORF">AS202_12060</name>
    <name evidence="3" type="ORF">AS202_15690</name>
</gene>
<accession>A0AAI8C6D7</accession>
<evidence type="ECO:0000256" key="1">
    <source>
        <dbReference type="SAM" id="Phobius"/>
    </source>
</evidence>
<feature type="transmembrane region" description="Helical" evidence="1">
    <location>
        <begin position="126"/>
        <end position="147"/>
    </location>
</feature>
<sequence>MNEYLSFFPELINILLLIYIPINNLANKYLEQRISPSIESPINWQLNPAKFYHFILKIFGNWSIALVFIFAIIIGYKFKWYYSFFFLLQTVVIPSVIIGLIKGVFLRFFKKGGYYFWNIQTFIGKTRVITVFVVDILLYYSLFKFIFQS</sequence>
<feature type="transmembrane region" description="Helical" evidence="1">
    <location>
        <begin position="12"/>
        <end position="30"/>
    </location>
</feature>
<organism evidence="2 4">
    <name type="scientific">Myroides odoratimimus</name>
    <dbReference type="NCBI Taxonomy" id="76832"/>
    <lineage>
        <taxon>Bacteria</taxon>
        <taxon>Pseudomonadati</taxon>
        <taxon>Bacteroidota</taxon>
        <taxon>Flavobacteriia</taxon>
        <taxon>Flavobacteriales</taxon>
        <taxon>Flavobacteriaceae</taxon>
        <taxon>Myroides</taxon>
    </lineage>
</organism>
<proteinExistence type="predicted"/>
<evidence type="ECO:0000313" key="4">
    <source>
        <dbReference type="Proteomes" id="UP000069030"/>
    </source>
</evidence>
<feature type="transmembrane region" description="Helical" evidence="1">
    <location>
        <begin position="51"/>
        <end position="74"/>
    </location>
</feature>
<dbReference type="Proteomes" id="UP000069030">
    <property type="component" value="Chromosome"/>
</dbReference>
<name>A0AAI8C6D7_9FLAO</name>
<dbReference type="EMBL" id="CP013690">
    <property type="protein sequence ID" value="ALU27496.1"/>
    <property type="molecule type" value="Genomic_DNA"/>
</dbReference>
<feature type="transmembrane region" description="Helical" evidence="1">
    <location>
        <begin position="80"/>
        <end position="105"/>
    </location>
</feature>
<dbReference type="KEGG" id="mod:AS202_12060"/>
<dbReference type="AlphaFoldDB" id="A0AAI8C6D7"/>
<keyword evidence="1" id="KW-0812">Transmembrane</keyword>